<reference evidence="2 3" key="1">
    <citation type="submission" date="2018-08" db="EMBL/GenBank/DDBJ databases">
        <title>Genomic investigation of the strawberry pathogen Phytophthora fragariae indicates pathogenicity is determined by transcriptional variation in three key races.</title>
        <authorList>
            <person name="Adams T.M."/>
            <person name="Armitage A.D."/>
            <person name="Sobczyk M.K."/>
            <person name="Bates H.J."/>
            <person name="Dunwell J.M."/>
            <person name="Nellist C.F."/>
            <person name="Harrison R.J."/>
        </authorList>
    </citation>
    <scope>NUCLEOTIDE SEQUENCE [LARGE SCALE GENOMIC DNA]</scope>
    <source>
        <strain evidence="2 3">BC-1</strain>
    </source>
</reference>
<evidence type="ECO:0000256" key="1">
    <source>
        <dbReference type="SAM" id="MobiDB-lite"/>
    </source>
</evidence>
<feature type="compositionally biased region" description="Acidic residues" evidence="1">
    <location>
        <begin position="113"/>
        <end position="129"/>
    </location>
</feature>
<evidence type="ECO:0000313" key="3">
    <source>
        <dbReference type="Proteomes" id="UP000440367"/>
    </source>
</evidence>
<proteinExistence type="predicted"/>
<dbReference type="AlphaFoldDB" id="A0A6A4AJ73"/>
<feature type="compositionally biased region" description="Acidic residues" evidence="1">
    <location>
        <begin position="88"/>
        <end position="103"/>
    </location>
</feature>
<evidence type="ECO:0000313" key="2">
    <source>
        <dbReference type="EMBL" id="KAE9257748.1"/>
    </source>
</evidence>
<name>A0A6A4AJ73_9STRA</name>
<dbReference type="EMBL" id="QXGD01000016">
    <property type="protein sequence ID" value="KAE9257748.1"/>
    <property type="molecule type" value="Genomic_DNA"/>
</dbReference>
<dbReference type="Proteomes" id="UP000440367">
    <property type="component" value="Unassembled WGS sequence"/>
</dbReference>
<accession>A0A6A4AJ73</accession>
<organism evidence="2 3">
    <name type="scientific">Phytophthora fragariae</name>
    <dbReference type="NCBI Taxonomy" id="53985"/>
    <lineage>
        <taxon>Eukaryota</taxon>
        <taxon>Sar</taxon>
        <taxon>Stramenopiles</taxon>
        <taxon>Oomycota</taxon>
        <taxon>Peronosporomycetes</taxon>
        <taxon>Peronosporales</taxon>
        <taxon>Peronosporaceae</taxon>
        <taxon>Phytophthora</taxon>
    </lineage>
</organism>
<protein>
    <submittedName>
        <fullName evidence="2">Uncharacterized protein</fullName>
    </submittedName>
</protein>
<sequence length="129" mass="14649">MCALLVQIGIVFSKVSQENLQWKEKSVHLNWFVCFITVWLCAKPQATTSCAFFSARNFDVWKTRVFAALDCKHLVGYVQKLDFDGISEEESDESASDVSDSDDEPKTKSSESFEVDSDAVDYDEERDVD</sequence>
<gene>
    <name evidence="2" type="ORF">PF002_g752</name>
</gene>
<feature type="region of interest" description="Disordered" evidence="1">
    <location>
        <begin position="88"/>
        <end position="129"/>
    </location>
</feature>
<comment type="caution">
    <text evidence="2">The sequence shown here is derived from an EMBL/GenBank/DDBJ whole genome shotgun (WGS) entry which is preliminary data.</text>
</comment>